<feature type="transmembrane region" description="Helical" evidence="8">
    <location>
        <begin position="209"/>
        <end position="233"/>
    </location>
</feature>
<evidence type="ECO:0008006" key="11">
    <source>
        <dbReference type="Google" id="ProtNLM"/>
    </source>
</evidence>
<dbReference type="GO" id="GO:0009103">
    <property type="term" value="P:lipopolysaccharide biosynthetic process"/>
    <property type="evidence" value="ECO:0007669"/>
    <property type="project" value="UniProtKB-ARBA"/>
</dbReference>
<dbReference type="PANTHER" id="PTHR33908">
    <property type="entry name" value="MANNOSYLTRANSFERASE YKCB-RELATED"/>
    <property type="match status" value="1"/>
</dbReference>
<evidence type="ECO:0000256" key="7">
    <source>
        <dbReference type="ARBA" id="ARBA00023136"/>
    </source>
</evidence>
<evidence type="ECO:0000256" key="3">
    <source>
        <dbReference type="ARBA" id="ARBA00022676"/>
    </source>
</evidence>
<proteinExistence type="predicted"/>
<dbReference type="InterPro" id="IPR050297">
    <property type="entry name" value="LipidA_mod_glycosyltrf_83"/>
</dbReference>
<evidence type="ECO:0000313" key="10">
    <source>
        <dbReference type="Proteomes" id="UP000249458"/>
    </source>
</evidence>
<gene>
    <name evidence="9" type="ORF">B1207_00405</name>
</gene>
<dbReference type="GO" id="GO:0005886">
    <property type="term" value="C:plasma membrane"/>
    <property type="evidence" value="ECO:0007669"/>
    <property type="project" value="UniProtKB-SubCell"/>
</dbReference>
<reference evidence="9 10" key="1">
    <citation type="submission" date="2017-02" db="EMBL/GenBank/DDBJ databases">
        <title>Legionella quilivanii strain from human: case report and whole genome sequencing analysis.</title>
        <authorList>
            <person name="Lalancette C."/>
            <person name="Leduc J.-M."/>
            <person name="Levesque S."/>
            <person name="Fournier E."/>
            <person name="Saoud J."/>
            <person name="Faucher S.P."/>
            <person name="Bernard K."/>
            <person name="Martineau C."/>
            <person name="Longtin J."/>
        </authorList>
    </citation>
    <scope>NUCLEOTIDE SEQUENCE [LARGE SCALE GENOMIC DNA]</scope>
    <source>
        <strain evidence="9 10">ID143958</strain>
    </source>
</reference>
<dbReference type="EMBL" id="MVJN01000001">
    <property type="protein sequence ID" value="RAP38386.1"/>
    <property type="molecule type" value="Genomic_DNA"/>
</dbReference>
<feature type="transmembrane region" description="Helical" evidence="8">
    <location>
        <begin position="171"/>
        <end position="203"/>
    </location>
</feature>
<accession>A0A364LMW3</accession>
<keyword evidence="3" id="KW-0328">Glycosyltransferase</keyword>
<evidence type="ECO:0000256" key="1">
    <source>
        <dbReference type="ARBA" id="ARBA00004651"/>
    </source>
</evidence>
<comment type="caution">
    <text evidence="9">The sequence shown here is derived from an EMBL/GenBank/DDBJ whole genome shotgun (WGS) entry which is preliminary data.</text>
</comment>
<evidence type="ECO:0000256" key="6">
    <source>
        <dbReference type="ARBA" id="ARBA00022989"/>
    </source>
</evidence>
<keyword evidence="4" id="KW-0808">Transferase</keyword>
<keyword evidence="5 8" id="KW-0812">Transmembrane</keyword>
<evidence type="ECO:0000313" key="9">
    <source>
        <dbReference type="EMBL" id="RAP38386.1"/>
    </source>
</evidence>
<feature type="transmembrane region" description="Helical" evidence="8">
    <location>
        <begin position="261"/>
        <end position="279"/>
    </location>
</feature>
<feature type="transmembrane region" description="Helical" evidence="8">
    <location>
        <begin position="88"/>
        <end position="108"/>
    </location>
</feature>
<feature type="transmembrane region" description="Helical" evidence="8">
    <location>
        <begin position="285"/>
        <end position="301"/>
    </location>
</feature>
<feature type="transmembrane region" description="Helical" evidence="8">
    <location>
        <begin position="345"/>
        <end position="368"/>
    </location>
</feature>
<dbReference type="RefSeq" id="WP_112218029.1">
    <property type="nucleotide sequence ID" value="NZ_MVJN01000001.1"/>
</dbReference>
<dbReference type="PANTHER" id="PTHR33908:SF11">
    <property type="entry name" value="MEMBRANE PROTEIN"/>
    <property type="match status" value="1"/>
</dbReference>
<keyword evidence="2" id="KW-1003">Cell membrane</keyword>
<feature type="transmembrane region" description="Helical" evidence="8">
    <location>
        <begin position="313"/>
        <end position="333"/>
    </location>
</feature>
<keyword evidence="6 8" id="KW-1133">Transmembrane helix</keyword>
<name>A0A364LMW3_9GAMM</name>
<protein>
    <recommendedName>
        <fullName evidence="11">LphB</fullName>
    </recommendedName>
</protein>
<sequence length="507" mass="58064">MICHKKIYYALLAAALGYLVVLQLTAIWPFTIDDMYISLRYARHLAEGHGLLWNLREAPVEGYSNYSFVLLGALAIHLGLDPVVILKAAGVIGLLLTIAGLYLLARLALPKPLALLPSMILLLYKGEIIWAASGLETACYQAMLVYSLYFLLKGNGYQSYPENHKKGISTFYLICFSVLMSIASLTRPEAPFVFILFSLLLIIDNPRPMQFFATDYSLCLLIFLLIYLPYFFWRWHFFGRLFPNSVYCKGFEGHSAFSLDLTYLKLIWPFLLVSLPVLFQPRDKLSLYFWTPSALYLILLVQSDSVAAFYNRLFLPVLPFLFILAVQGLYKIVREFFGNTVDKLTGPVCITIGLSILLAVFFIPIFSLSEYRYFSQMPVEGEKLRDRVLQWLDVHAMPASTVVLSDSGRIPFKSNLRFIDSYCLNNRKMTEDKSEPMYQRFCANLFKEKPEIIILTSLNQQGKIIYTPADACLKQALTQQSLYKYKAEFKTPEAADIYQYEIYSLNH</sequence>
<comment type="subcellular location">
    <subcellularLocation>
        <location evidence="1">Cell membrane</location>
        <topology evidence="1">Multi-pass membrane protein</topology>
    </subcellularLocation>
</comment>
<keyword evidence="7 8" id="KW-0472">Membrane</keyword>
<evidence type="ECO:0000256" key="8">
    <source>
        <dbReference type="SAM" id="Phobius"/>
    </source>
</evidence>
<dbReference type="GO" id="GO:0016763">
    <property type="term" value="F:pentosyltransferase activity"/>
    <property type="evidence" value="ECO:0007669"/>
    <property type="project" value="TreeGrafter"/>
</dbReference>
<evidence type="ECO:0000256" key="5">
    <source>
        <dbReference type="ARBA" id="ARBA00022692"/>
    </source>
</evidence>
<evidence type="ECO:0000256" key="2">
    <source>
        <dbReference type="ARBA" id="ARBA00022475"/>
    </source>
</evidence>
<feature type="transmembrane region" description="Helical" evidence="8">
    <location>
        <begin position="7"/>
        <end position="30"/>
    </location>
</feature>
<dbReference type="Proteomes" id="UP000249458">
    <property type="component" value="Unassembled WGS sequence"/>
</dbReference>
<evidence type="ECO:0000256" key="4">
    <source>
        <dbReference type="ARBA" id="ARBA00022679"/>
    </source>
</evidence>
<dbReference type="AlphaFoldDB" id="A0A364LMW3"/>
<feature type="transmembrane region" description="Helical" evidence="8">
    <location>
        <begin position="128"/>
        <end position="151"/>
    </location>
</feature>
<organism evidence="9 10">
    <name type="scientific">Legionella quinlivanii</name>
    <dbReference type="NCBI Taxonomy" id="45073"/>
    <lineage>
        <taxon>Bacteria</taxon>
        <taxon>Pseudomonadati</taxon>
        <taxon>Pseudomonadota</taxon>
        <taxon>Gammaproteobacteria</taxon>
        <taxon>Legionellales</taxon>
        <taxon>Legionellaceae</taxon>
        <taxon>Legionella</taxon>
    </lineage>
</organism>